<comment type="caution">
    <text evidence="1">The sequence shown here is derived from an EMBL/GenBank/DDBJ whole genome shotgun (WGS) entry which is preliminary data.</text>
</comment>
<evidence type="ECO:0000313" key="2">
    <source>
        <dbReference type="Proteomes" id="UP000789375"/>
    </source>
</evidence>
<proteinExistence type="predicted"/>
<dbReference type="EMBL" id="CAJVPP010004705">
    <property type="protein sequence ID" value="CAG8654255.1"/>
    <property type="molecule type" value="Genomic_DNA"/>
</dbReference>
<keyword evidence="2" id="KW-1185">Reference proteome</keyword>
<gene>
    <name evidence="1" type="ORF">FMOSSE_LOCUS11627</name>
</gene>
<evidence type="ECO:0000313" key="1">
    <source>
        <dbReference type="EMBL" id="CAG8654255.1"/>
    </source>
</evidence>
<dbReference type="AlphaFoldDB" id="A0A9N9DVC2"/>
<sequence length="41" mass="4892">MRNDWYGIEKESDAKRAKETPNQLAARLLQRKQVLYVEKIT</sequence>
<reference evidence="1" key="1">
    <citation type="submission" date="2021-06" db="EMBL/GenBank/DDBJ databases">
        <authorList>
            <person name="Kallberg Y."/>
            <person name="Tangrot J."/>
            <person name="Rosling A."/>
        </authorList>
    </citation>
    <scope>NUCLEOTIDE SEQUENCE</scope>
    <source>
        <strain evidence="1">87-6 pot B 2015</strain>
    </source>
</reference>
<organism evidence="1 2">
    <name type="scientific">Funneliformis mosseae</name>
    <name type="common">Endomycorrhizal fungus</name>
    <name type="synonym">Glomus mosseae</name>
    <dbReference type="NCBI Taxonomy" id="27381"/>
    <lineage>
        <taxon>Eukaryota</taxon>
        <taxon>Fungi</taxon>
        <taxon>Fungi incertae sedis</taxon>
        <taxon>Mucoromycota</taxon>
        <taxon>Glomeromycotina</taxon>
        <taxon>Glomeromycetes</taxon>
        <taxon>Glomerales</taxon>
        <taxon>Glomeraceae</taxon>
        <taxon>Funneliformis</taxon>
    </lineage>
</organism>
<protein>
    <submittedName>
        <fullName evidence="1">12526_t:CDS:1</fullName>
    </submittedName>
</protein>
<dbReference type="Proteomes" id="UP000789375">
    <property type="component" value="Unassembled WGS sequence"/>
</dbReference>
<name>A0A9N9DVC2_FUNMO</name>
<accession>A0A9N9DVC2</accession>